<keyword evidence="1" id="KW-0732">Signal</keyword>
<keyword evidence="3" id="KW-1185">Reference proteome</keyword>
<dbReference type="EMBL" id="JBHSPB010000006">
    <property type="protein sequence ID" value="MFC5720825.1"/>
    <property type="molecule type" value="Genomic_DNA"/>
</dbReference>
<protein>
    <submittedName>
        <fullName evidence="2">Uncharacterized protein</fullName>
    </submittedName>
</protein>
<evidence type="ECO:0000313" key="2">
    <source>
        <dbReference type="EMBL" id="MFC5720825.1"/>
    </source>
</evidence>
<dbReference type="RefSeq" id="WP_390316009.1">
    <property type="nucleotide sequence ID" value="NZ_JBHSPB010000006.1"/>
</dbReference>
<feature type="signal peptide" evidence="1">
    <location>
        <begin position="1"/>
        <end position="23"/>
    </location>
</feature>
<proteinExistence type="predicted"/>
<feature type="chain" id="PRO_5046124922" evidence="1">
    <location>
        <begin position="24"/>
        <end position="97"/>
    </location>
</feature>
<accession>A0ABW0Z358</accession>
<comment type="caution">
    <text evidence="2">The sequence shown here is derived from an EMBL/GenBank/DDBJ whole genome shotgun (WGS) entry which is preliminary data.</text>
</comment>
<evidence type="ECO:0000256" key="1">
    <source>
        <dbReference type="SAM" id="SignalP"/>
    </source>
</evidence>
<gene>
    <name evidence="2" type="ORF">ACFP1Z_11675</name>
</gene>
<name>A0ABW0Z358_9ACTN</name>
<sequence>MRRTAAVVLFAAILSTGVMPAHAAGSTMDAAPVAVRPMLTWDQIKGRSLEDVVELMPTALRQETQSNPFYPMLKNLKMESLPGFLQDHIRNAMTLTS</sequence>
<dbReference type="Proteomes" id="UP001596083">
    <property type="component" value="Unassembled WGS sequence"/>
</dbReference>
<evidence type="ECO:0000313" key="3">
    <source>
        <dbReference type="Proteomes" id="UP001596083"/>
    </source>
</evidence>
<organism evidence="2 3">
    <name type="scientific">Streptomyces gamaensis</name>
    <dbReference type="NCBI Taxonomy" id="1763542"/>
    <lineage>
        <taxon>Bacteria</taxon>
        <taxon>Bacillati</taxon>
        <taxon>Actinomycetota</taxon>
        <taxon>Actinomycetes</taxon>
        <taxon>Kitasatosporales</taxon>
        <taxon>Streptomycetaceae</taxon>
        <taxon>Streptomyces</taxon>
    </lineage>
</organism>
<reference evidence="3" key="1">
    <citation type="journal article" date="2019" name="Int. J. Syst. Evol. Microbiol.">
        <title>The Global Catalogue of Microorganisms (GCM) 10K type strain sequencing project: providing services to taxonomists for standard genome sequencing and annotation.</title>
        <authorList>
            <consortium name="The Broad Institute Genomics Platform"/>
            <consortium name="The Broad Institute Genome Sequencing Center for Infectious Disease"/>
            <person name="Wu L."/>
            <person name="Ma J."/>
        </authorList>
    </citation>
    <scope>NUCLEOTIDE SEQUENCE [LARGE SCALE GENOMIC DNA]</scope>
    <source>
        <strain evidence="3">CGMCC 4.7304</strain>
    </source>
</reference>